<evidence type="ECO:0000313" key="9">
    <source>
        <dbReference type="EMBL" id="ODV98446.1"/>
    </source>
</evidence>
<feature type="region of interest" description="Disordered" evidence="5">
    <location>
        <begin position="1151"/>
        <end position="1279"/>
    </location>
</feature>
<evidence type="ECO:0000256" key="2">
    <source>
        <dbReference type="ARBA" id="ARBA00007857"/>
    </source>
</evidence>
<dbReference type="Pfam" id="PF16134">
    <property type="entry name" value="THOC2_N"/>
    <property type="match status" value="1"/>
</dbReference>
<feature type="non-terminal residue" evidence="9">
    <location>
        <position position="1"/>
    </location>
</feature>
<reference evidence="10" key="1">
    <citation type="submission" date="2016-05" db="EMBL/GenBank/DDBJ databases">
        <title>Comparative genomics of biotechnologically important yeasts.</title>
        <authorList>
            <consortium name="DOE Joint Genome Institute"/>
            <person name="Riley R."/>
            <person name="Haridas S."/>
            <person name="Wolfe K.H."/>
            <person name="Lopes M.R."/>
            <person name="Hittinger C.T."/>
            <person name="Goker M."/>
            <person name="Salamov A."/>
            <person name="Wisecaver J."/>
            <person name="Long T.M."/>
            <person name="Aerts A.L."/>
            <person name="Barry K."/>
            <person name="Choi C."/>
            <person name="Clum A."/>
            <person name="Coughlan A.Y."/>
            <person name="Deshpande S."/>
            <person name="Douglass A.P."/>
            <person name="Hanson S.J."/>
            <person name="Klenk H.-P."/>
            <person name="Labutti K."/>
            <person name="Lapidus A."/>
            <person name="Lindquist E."/>
            <person name="Lipzen A."/>
            <person name="Meier-Kolthoff J.P."/>
            <person name="Ohm R.A."/>
            <person name="Otillar R.P."/>
            <person name="Pangilinan J."/>
            <person name="Peng Y."/>
            <person name="Rokas A."/>
            <person name="Rosa C.A."/>
            <person name="Scheuner C."/>
            <person name="Sibirny A.A."/>
            <person name="Slot J.C."/>
            <person name="Stielow J.B."/>
            <person name="Sun H."/>
            <person name="Kurtzman C.P."/>
            <person name="Blackwell M."/>
            <person name="Grigoriev I.V."/>
            <person name="Jeffries T.W."/>
        </authorList>
    </citation>
    <scope>NUCLEOTIDE SEQUENCE [LARGE SCALE GENOMIC DNA]</scope>
    <source>
        <strain evidence="10">NRRL Y-2460</strain>
    </source>
</reference>
<organism evidence="9 10">
    <name type="scientific">Pachysolen tannophilus NRRL Y-2460</name>
    <dbReference type="NCBI Taxonomy" id="669874"/>
    <lineage>
        <taxon>Eukaryota</taxon>
        <taxon>Fungi</taxon>
        <taxon>Dikarya</taxon>
        <taxon>Ascomycota</taxon>
        <taxon>Saccharomycotina</taxon>
        <taxon>Pichiomycetes</taxon>
        <taxon>Pachysolenaceae</taxon>
        <taxon>Pachysolen</taxon>
    </lineage>
</organism>
<sequence>YQLLHEESLGYAIFSVEMYNAFKDDYAEFKVDYYQNVLLNLIAYYKLDAYKCLDILFEVFSNNFVKNWKFAIDLLKKSLYWPIVDHEVDYVGKTLEESLHDINSGGNERAAQIIAVKLAKYPENKPYPETLKLLLAVLVKEGFINFGHFYNILKPIEEDSIEMNNIFTNYKSEMQEKSSRVGASELAMAAPLEDSDDEGANVASKRRAESAKKVTKNLDEYKEDTEEPLKFNFKVQMLRTFLSVGLYTESVFILSQFPYVPLVDEVTSELINRLMSGIVDKYYDQNVNFLSQTEIEVFKTSKLVATTKSSELTNQVTLKELPVSHLITFDARMKSYATKNFKYFYEYWDNLPVINEPIDLIRISKEFLKFNDVLISRKPSLVAKICDIIHLDLIRHGEDEQVKNEWFEYFRHFIFPCLSLIECNPSVINKAFSILKLYPEDMRYNLYGEYQSGLIYKNNLEIKLAKNTIQKKSKDALKRLSIQNAKSLSRKLAKLASGNPMIVLTTLLEHIESYDNLIDMVVDLARFFNDFTWDVLPFAILTRLTNGRDAVQGDGLNNKQWIQSLASFIGKIYSKHSELNIKPILTLLIKKFNDGDIDYLIIIKELLISSSGIQQISNLTLEQIELLNGENSLRKVVFNTIQDKRGHSSKSATRLLNDLIEIDGLNELFILLTDLHNNNILQIESHHIKILGLRNDDLESILHVFTELVNEFLKYDEFVAKMIPIDELCSKLIQPKWTFELWRKRLSQMIRKNSLNATDFEGDIKIQDTEQIWNHELIKVMDKITVTLPDFDWKHLNVGFYVTFWQLSLYDINYHDEMYDNKKLELEALKNGYQEKLRVSLRSRDIPTSEIDRLKTEVFQLERILESLPGDKLKHADHSKSIMERIEREKNHWFETNNNGETSGEQLFEIQIREFLQRCLLPRATHSPLDAIFCAKFLFFLHRINTKGFITMLTLNQLFQDILDITIMTSSNNEAENLGLFYEEILRELNRWRNKEIYESEAVGLEKIEDGSQCYKLSCMILPGKQEPTDYSTFSRILFNFHRAILRNIHMALKYSNYLSRANALIFLKNCLGIFPIIEDHCESVLSAIQKVIKEDEREDLKLSSNSLIGRIKSYSKEWVHMWDFYEMTPEERQKQEEKIAHLNKLKEEKEKLAAAARQQQQAQWKEMSSRSATNRAPYRNNATPKQPPLAPSRATRTPTGPRSSDDLFSDKRQESGGKNSLSNEPPSSSRADSVNSSSSMRDLLKARIEEEKNFSKSSTPSSPRVTVEKGSPQSSASS</sequence>
<dbReference type="Proteomes" id="UP000094236">
    <property type="component" value="Unassembled WGS sequence"/>
</dbReference>
<dbReference type="InterPro" id="IPR040007">
    <property type="entry name" value="Tho2"/>
</dbReference>
<proteinExistence type="inferred from homology"/>
<accession>A0A1E4U365</accession>
<feature type="compositionally biased region" description="Polar residues" evidence="5">
    <location>
        <begin position="1217"/>
        <end position="1227"/>
    </location>
</feature>
<evidence type="ECO:0000259" key="6">
    <source>
        <dbReference type="Pfam" id="PF11262"/>
    </source>
</evidence>
<comment type="subcellular location">
    <subcellularLocation>
        <location evidence="1">Nucleus</location>
    </subcellularLocation>
</comment>
<dbReference type="EMBL" id="KV454011">
    <property type="protein sequence ID" value="ODV98446.1"/>
    <property type="molecule type" value="Genomic_DNA"/>
</dbReference>
<dbReference type="AlphaFoldDB" id="A0A1E4U365"/>
<keyword evidence="4" id="KW-0539">Nucleus</keyword>
<dbReference type="GO" id="GO:0006397">
    <property type="term" value="P:mRNA processing"/>
    <property type="evidence" value="ECO:0007669"/>
    <property type="project" value="InterPro"/>
</dbReference>
<dbReference type="STRING" id="669874.A0A1E4U365"/>
<feature type="compositionally biased region" description="Polar residues" evidence="5">
    <location>
        <begin position="1256"/>
        <end position="1265"/>
    </location>
</feature>
<feature type="non-terminal residue" evidence="9">
    <location>
        <position position="1279"/>
    </location>
</feature>
<feature type="compositionally biased region" description="Low complexity" evidence="5">
    <location>
        <begin position="1228"/>
        <end position="1240"/>
    </location>
</feature>
<dbReference type="InterPro" id="IPR021418">
    <property type="entry name" value="THO_THOC2_C"/>
</dbReference>
<evidence type="ECO:0000259" key="8">
    <source>
        <dbReference type="Pfam" id="PF16134"/>
    </source>
</evidence>
<dbReference type="GO" id="GO:0003729">
    <property type="term" value="F:mRNA binding"/>
    <property type="evidence" value="ECO:0007669"/>
    <property type="project" value="TreeGrafter"/>
</dbReference>
<dbReference type="Pfam" id="PF11732">
    <property type="entry name" value="Thoc2"/>
    <property type="match status" value="1"/>
</dbReference>
<protein>
    <recommendedName>
        <fullName evidence="3">THO complex subunit 2</fullName>
    </recommendedName>
</protein>
<evidence type="ECO:0000256" key="4">
    <source>
        <dbReference type="ARBA" id="ARBA00023242"/>
    </source>
</evidence>
<dbReference type="InterPro" id="IPR021726">
    <property type="entry name" value="THO_THOC2_N"/>
</dbReference>
<dbReference type="PANTHER" id="PTHR21597:SF0">
    <property type="entry name" value="THO COMPLEX SUBUNIT 2"/>
    <property type="match status" value="1"/>
</dbReference>
<dbReference type="GO" id="GO:0000445">
    <property type="term" value="C:THO complex part of transcription export complex"/>
    <property type="evidence" value="ECO:0007669"/>
    <property type="project" value="TreeGrafter"/>
</dbReference>
<feature type="compositionally biased region" description="Basic and acidic residues" evidence="5">
    <location>
        <begin position="1204"/>
        <end position="1216"/>
    </location>
</feature>
<evidence type="ECO:0000256" key="1">
    <source>
        <dbReference type="ARBA" id="ARBA00004123"/>
    </source>
</evidence>
<evidence type="ECO:0000256" key="5">
    <source>
        <dbReference type="SAM" id="MobiDB-lite"/>
    </source>
</evidence>
<evidence type="ECO:0000256" key="3">
    <source>
        <dbReference type="ARBA" id="ARBA00019596"/>
    </source>
</evidence>
<name>A0A1E4U365_PACTA</name>
<feature type="domain" description="THO complex subunitTHOC2 C-terminal" evidence="6">
    <location>
        <begin position="793"/>
        <end position="1111"/>
    </location>
</feature>
<dbReference type="Pfam" id="PF11262">
    <property type="entry name" value="Tho2"/>
    <property type="match status" value="1"/>
</dbReference>
<keyword evidence="10" id="KW-1185">Reference proteome</keyword>
<dbReference type="OrthoDB" id="29024at2759"/>
<dbReference type="PANTHER" id="PTHR21597">
    <property type="entry name" value="THO2 PROTEIN"/>
    <property type="match status" value="1"/>
</dbReference>
<feature type="compositionally biased region" description="Basic and acidic residues" evidence="5">
    <location>
        <begin position="1243"/>
        <end position="1255"/>
    </location>
</feature>
<dbReference type="InterPro" id="IPR032302">
    <property type="entry name" value="THOC2_N"/>
</dbReference>
<dbReference type="GO" id="GO:0006406">
    <property type="term" value="P:mRNA export from nucleus"/>
    <property type="evidence" value="ECO:0007669"/>
    <property type="project" value="InterPro"/>
</dbReference>
<feature type="compositionally biased region" description="Polar residues" evidence="5">
    <location>
        <begin position="1170"/>
        <end position="1185"/>
    </location>
</feature>
<feature type="domain" description="THO complex subunit 2 N-terminal" evidence="8">
    <location>
        <begin position="1"/>
        <end position="490"/>
    </location>
</feature>
<evidence type="ECO:0000259" key="7">
    <source>
        <dbReference type="Pfam" id="PF11732"/>
    </source>
</evidence>
<feature type="compositionally biased region" description="Low complexity" evidence="5">
    <location>
        <begin position="1154"/>
        <end position="1167"/>
    </location>
</feature>
<feature type="domain" description="THO complex subunitTHOC2 N-terminal" evidence="7">
    <location>
        <begin position="492"/>
        <end position="566"/>
    </location>
</feature>
<evidence type="ECO:0000313" key="10">
    <source>
        <dbReference type="Proteomes" id="UP000094236"/>
    </source>
</evidence>
<gene>
    <name evidence="9" type="ORF">PACTADRAFT_26905</name>
</gene>
<comment type="similarity">
    <text evidence="2">Belongs to the THOC2 family.</text>
</comment>